<protein>
    <recommendedName>
        <fullName evidence="5">Inner membrane protein</fullName>
    </recommendedName>
</protein>
<gene>
    <name evidence="3" type="ORF">SAMN06295910_1085</name>
</gene>
<dbReference type="EMBL" id="LT840185">
    <property type="protein sequence ID" value="SMF63476.1"/>
    <property type="molecule type" value="Genomic_DNA"/>
</dbReference>
<accession>A0A1X7G4R5</accession>
<sequence length="298" mass="32009">MEHDPVEGVVRQRSLLSRVWLPLTAFLLGLAAAAWLLANWSAAARYIGVQPAAPAPIPVVDVPPPVVTIPAPANPADGQTVVIDPEITRRVGQLEQRVVAIDEQSRSAVGNADRAEGLLVAFAARRALDRGVALGYLEGLLRQRFGTSQRQAVATIITAAQQPVTLEELQQGLQEVGPQLTGAAPDQSWWDALRTEMADLITVRKAGTPPTIPAERLQRAKRRLDAGQVDVALAEVLRMPGRGHATAWIGDARRYVSARRALDTIETAALLEPRTPRVENPDTPADATTPRPEAVPAP</sequence>
<name>A0A1X7G4R5_9SPHN</name>
<keyword evidence="2" id="KW-0472">Membrane</keyword>
<keyword evidence="2" id="KW-1133">Transmembrane helix</keyword>
<evidence type="ECO:0000256" key="2">
    <source>
        <dbReference type="SAM" id="Phobius"/>
    </source>
</evidence>
<proteinExistence type="predicted"/>
<feature type="region of interest" description="Disordered" evidence="1">
    <location>
        <begin position="270"/>
        <end position="298"/>
    </location>
</feature>
<keyword evidence="4" id="KW-1185">Reference proteome</keyword>
<evidence type="ECO:0000313" key="3">
    <source>
        <dbReference type="EMBL" id="SMF63476.1"/>
    </source>
</evidence>
<feature type="transmembrane region" description="Helical" evidence="2">
    <location>
        <begin position="20"/>
        <end position="38"/>
    </location>
</feature>
<dbReference type="RefSeq" id="WP_197685137.1">
    <property type="nucleotide sequence ID" value="NZ_LT840185.1"/>
</dbReference>
<organism evidence="3 4">
    <name type="scientific">Allosphingosinicella indica</name>
    <dbReference type="NCBI Taxonomy" id="941907"/>
    <lineage>
        <taxon>Bacteria</taxon>
        <taxon>Pseudomonadati</taxon>
        <taxon>Pseudomonadota</taxon>
        <taxon>Alphaproteobacteria</taxon>
        <taxon>Sphingomonadales</taxon>
        <taxon>Sphingomonadaceae</taxon>
        <taxon>Allosphingosinicella</taxon>
    </lineage>
</organism>
<dbReference type="AlphaFoldDB" id="A0A1X7G4R5"/>
<reference evidence="4" key="1">
    <citation type="submission" date="2017-04" db="EMBL/GenBank/DDBJ databases">
        <authorList>
            <person name="Varghese N."/>
            <person name="Submissions S."/>
        </authorList>
    </citation>
    <scope>NUCLEOTIDE SEQUENCE [LARGE SCALE GENOMIC DNA]</scope>
    <source>
        <strain evidence="4">Dd16</strain>
    </source>
</reference>
<evidence type="ECO:0008006" key="5">
    <source>
        <dbReference type="Google" id="ProtNLM"/>
    </source>
</evidence>
<feature type="compositionally biased region" description="Low complexity" evidence="1">
    <location>
        <begin position="281"/>
        <end position="290"/>
    </location>
</feature>
<dbReference type="STRING" id="941907.SAMN06295910_1085"/>
<keyword evidence="2" id="KW-0812">Transmembrane</keyword>
<evidence type="ECO:0000256" key="1">
    <source>
        <dbReference type="SAM" id="MobiDB-lite"/>
    </source>
</evidence>
<evidence type="ECO:0000313" key="4">
    <source>
        <dbReference type="Proteomes" id="UP000192934"/>
    </source>
</evidence>
<dbReference type="Proteomes" id="UP000192934">
    <property type="component" value="Chromosome I"/>
</dbReference>